<reference evidence="13" key="1">
    <citation type="submission" date="2018-02" db="EMBL/GenBank/DDBJ databases">
        <authorList>
            <person name="Holder M.E."/>
            <person name="Ajami N.J."/>
            <person name="Petrosino J.F."/>
        </authorList>
    </citation>
    <scope>NUCLEOTIDE SEQUENCE [LARGE SCALE GENOMIC DNA]</scope>
    <source>
        <strain evidence="13">CCUG 47711</strain>
    </source>
</reference>
<evidence type="ECO:0000259" key="11">
    <source>
        <dbReference type="PROSITE" id="PS50928"/>
    </source>
</evidence>
<evidence type="ECO:0000313" key="12">
    <source>
        <dbReference type="EMBL" id="AVM41991.1"/>
    </source>
</evidence>
<dbReference type="RefSeq" id="WP_106011977.1">
    <property type="nucleotide sequence ID" value="NZ_CP027226.1"/>
</dbReference>
<feature type="transmembrane region" description="Helical" evidence="10">
    <location>
        <begin position="305"/>
        <end position="324"/>
    </location>
</feature>
<dbReference type="Pfam" id="PF12911">
    <property type="entry name" value="OppC_N"/>
    <property type="match status" value="1"/>
</dbReference>
<accession>A0A2S0KLU0</accession>
<dbReference type="InterPro" id="IPR050366">
    <property type="entry name" value="BP-dependent_transpt_permease"/>
</dbReference>
<evidence type="ECO:0000256" key="1">
    <source>
        <dbReference type="ARBA" id="ARBA00004651"/>
    </source>
</evidence>
<evidence type="ECO:0000256" key="10">
    <source>
        <dbReference type="RuleBase" id="RU363032"/>
    </source>
</evidence>
<keyword evidence="7 10" id="KW-1133">Transmembrane helix</keyword>
<dbReference type="InterPro" id="IPR000515">
    <property type="entry name" value="MetI-like"/>
</dbReference>
<dbReference type="GO" id="GO:0005886">
    <property type="term" value="C:plasma membrane"/>
    <property type="evidence" value="ECO:0007669"/>
    <property type="project" value="UniProtKB-SubCell"/>
</dbReference>
<evidence type="ECO:0000256" key="2">
    <source>
        <dbReference type="ARBA" id="ARBA00022448"/>
    </source>
</evidence>
<dbReference type="EMBL" id="CP027226">
    <property type="protein sequence ID" value="AVM41991.1"/>
    <property type="molecule type" value="Genomic_DNA"/>
</dbReference>
<dbReference type="PANTHER" id="PTHR43386:SF24">
    <property type="entry name" value="OLIGOPEPTIDE TRANSPORT SYSTEM PERMEASE PROTEIN AMID"/>
    <property type="match status" value="1"/>
</dbReference>
<proteinExistence type="inferred from homology"/>
<name>A0A2S0KLU0_9FIRM</name>
<keyword evidence="4 10" id="KW-0812">Transmembrane</keyword>
<dbReference type="SUPFAM" id="SSF161098">
    <property type="entry name" value="MetI-like"/>
    <property type="match status" value="1"/>
</dbReference>
<dbReference type="Proteomes" id="UP000237947">
    <property type="component" value="Chromosome"/>
</dbReference>
<evidence type="ECO:0000256" key="3">
    <source>
        <dbReference type="ARBA" id="ARBA00022475"/>
    </source>
</evidence>
<evidence type="ECO:0000256" key="4">
    <source>
        <dbReference type="ARBA" id="ARBA00022692"/>
    </source>
</evidence>
<evidence type="ECO:0000256" key="8">
    <source>
        <dbReference type="ARBA" id="ARBA00023136"/>
    </source>
</evidence>
<gene>
    <name evidence="12" type="ORF">C5Q98_01510</name>
</gene>
<keyword evidence="3" id="KW-1003">Cell membrane</keyword>
<dbReference type="Gene3D" id="1.10.3720.10">
    <property type="entry name" value="MetI-like"/>
    <property type="match status" value="1"/>
</dbReference>
<evidence type="ECO:0000256" key="7">
    <source>
        <dbReference type="ARBA" id="ARBA00022989"/>
    </source>
</evidence>
<dbReference type="InterPro" id="IPR035906">
    <property type="entry name" value="MetI-like_sf"/>
</dbReference>
<protein>
    <recommendedName>
        <fullName evidence="11">ABC transmembrane type-1 domain-containing protein</fullName>
    </recommendedName>
</protein>
<evidence type="ECO:0000313" key="13">
    <source>
        <dbReference type="Proteomes" id="UP000237947"/>
    </source>
</evidence>
<dbReference type="GO" id="GO:0015031">
    <property type="term" value="P:protein transport"/>
    <property type="evidence" value="ECO:0007669"/>
    <property type="project" value="UniProtKB-KW"/>
</dbReference>
<dbReference type="CDD" id="cd06261">
    <property type="entry name" value="TM_PBP2"/>
    <property type="match status" value="1"/>
</dbReference>
<evidence type="ECO:0000256" key="5">
    <source>
        <dbReference type="ARBA" id="ARBA00022856"/>
    </source>
</evidence>
<feature type="transmembrane region" description="Helical" evidence="10">
    <location>
        <begin position="479"/>
        <end position="498"/>
    </location>
</feature>
<dbReference type="InterPro" id="IPR025966">
    <property type="entry name" value="OppC_N"/>
</dbReference>
<dbReference type="GO" id="GO:0015833">
    <property type="term" value="P:peptide transport"/>
    <property type="evidence" value="ECO:0007669"/>
    <property type="project" value="UniProtKB-KW"/>
</dbReference>
<dbReference type="OrthoDB" id="9797852at2"/>
<evidence type="ECO:0000256" key="9">
    <source>
        <dbReference type="ARBA" id="ARBA00024202"/>
    </source>
</evidence>
<keyword evidence="8 10" id="KW-0472">Membrane</keyword>
<feature type="domain" description="ABC transmembrane type-1" evidence="11">
    <location>
        <begin position="303"/>
        <end position="499"/>
    </location>
</feature>
<dbReference type="PROSITE" id="PS50928">
    <property type="entry name" value="ABC_TM1"/>
    <property type="match status" value="1"/>
</dbReference>
<evidence type="ECO:0000256" key="6">
    <source>
        <dbReference type="ARBA" id="ARBA00022927"/>
    </source>
</evidence>
<dbReference type="KEGG" id="fsa:C5Q98_01510"/>
<dbReference type="PANTHER" id="PTHR43386">
    <property type="entry name" value="OLIGOPEPTIDE TRANSPORT SYSTEM PERMEASE PROTEIN APPC"/>
    <property type="match status" value="1"/>
</dbReference>
<sequence length="515" mass="57830">MSKEYVNLQEIPQEKFTLVQEHKDIYDEAIKTKSISYFGDALRRFVRNKASVAAAIIIMLIVVFALIAPFLTKYKVSDVNGVYAKARPKIKAFERTGFWDGSKTIRSNEKYLIYLNGISMAAEDYEGQGATWEQGLESDYAVINKISDEYMSQGRTYRDVSVDSYYLVGFSYINITDQQYERIIKWEEETGKKVIYPMVDRAGAGPAADDANYWFKLAQNGTPLDENDRPMEFAMVQKKGLTDNYLRDENGDVRYYTVSNKTMRQVRVLNYTYYEYQNGFEPVHYFGSDAQGYDIFIRVAQGTRLSLALAVLVSIVNLTFGALYGAVQGYYGGAVDLILDRLTDIISGMPFMVIATLFQLHLVIPGKVSTFAGILFAFVLQGWIGTAARVRTQFYRFKNEEYILSARSMGAGDARLMFRHIFPNAIGTIITSSVLVIPSVILSESSLSYLGIVNFNSKNLTSLGTLLGNGQGYLATDPHILFVPAVIISLLMISFNLFGNGLRDAFNPALRGSEE</sequence>
<feature type="transmembrane region" description="Helical" evidence="10">
    <location>
        <begin position="52"/>
        <end position="71"/>
    </location>
</feature>
<dbReference type="Pfam" id="PF00528">
    <property type="entry name" value="BPD_transp_1"/>
    <property type="match status" value="1"/>
</dbReference>
<dbReference type="AlphaFoldDB" id="A0A2S0KLU0"/>
<feature type="transmembrane region" description="Helical" evidence="10">
    <location>
        <begin position="421"/>
        <end position="441"/>
    </location>
</feature>
<organism evidence="12 13">
    <name type="scientific">Fastidiosipila sanguinis</name>
    <dbReference type="NCBI Taxonomy" id="236753"/>
    <lineage>
        <taxon>Bacteria</taxon>
        <taxon>Bacillati</taxon>
        <taxon>Bacillota</taxon>
        <taxon>Clostridia</taxon>
        <taxon>Eubacteriales</taxon>
        <taxon>Oscillospiraceae</taxon>
        <taxon>Fastidiosipila</taxon>
    </lineage>
</organism>
<comment type="similarity">
    <text evidence="9">Belongs to the binding-protein-dependent transport system permease family. OppBC subfamily.</text>
</comment>
<feature type="transmembrane region" description="Helical" evidence="10">
    <location>
        <begin position="370"/>
        <end position="388"/>
    </location>
</feature>
<keyword evidence="5" id="KW-0571">Peptide transport</keyword>
<comment type="subcellular location">
    <subcellularLocation>
        <location evidence="1 10">Cell membrane</location>
        <topology evidence="1 10">Multi-pass membrane protein</topology>
    </subcellularLocation>
</comment>
<dbReference type="GO" id="GO:0055085">
    <property type="term" value="P:transmembrane transport"/>
    <property type="evidence" value="ECO:0007669"/>
    <property type="project" value="InterPro"/>
</dbReference>
<keyword evidence="2 10" id="KW-0813">Transport</keyword>
<keyword evidence="6" id="KW-0653">Protein transport</keyword>
<keyword evidence="13" id="KW-1185">Reference proteome</keyword>